<evidence type="ECO:0000313" key="3">
    <source>
        <dbReference type="Proteomes" id="UP000006911"/>
    </source>
</evidence>
<protein>
    <submittedName>
        <fullName evidence="2">(Perigord truffle) hypothetical protein</fullName>
    </submittedName>
</protein>
<dbReference type="AlphaFoldDB" id="D5GIZ5"/>
<feature type="region of interest" description="Disordered" evidence="1">
    <location>
        <begin position="67"/>
        <end position="89"/>
    </location>
</feature>
<dbReference type="GeneID" id="9181829"/>
<evidence type="ECO:0000256" key="1">
    <source>
        <dbReference type="SAM" id="MobiDB-lite"/>
    </source>
</evidence>
<dbReference type="InParanoid" id="D5GIZ5"/>
<accession>D5GIZ5</accession>
<sequence length="89" mass="10103">MKKWIPDSLNRNQYPQTAKEIFGSDQAPFERKQVNYRWRYSMFLSTAAFQSNPTGYLTPYAPPLLDLHSASPHPPSPSTAPLLHSLLVS</sequence>
<dbReference type="KEGG" id="tml:GSTUM_00008751001"/>
<proteinExistence type="predicted"/>
<reference evidence="2 3" key="1">
    <citation type="journal article" date="2010" name="Nature">
        <title>Perigord black truffle genome uncovers evolutionary origins and mechanisms of symbiosis.</title>
        <authorList>
            <person name="Martin F."/>
            <person name="Kohler A."/>
            <person name="Murat C."/>
            <person name="Balestrini R."/>
            <person name="Coutinho P.M."/>
            <person name="Jaillon O."/>
            <person name="Montanini B."/>
            <person name="Morin E."/>
            <person name="Noel B."/>
            <person name="Percudani R."/>
            <person name="Porcel B."/>
            <person name="Rubini A."/>
            <person name="Amicucci A."/>
            <person name="Amselem J."/>
            <person name="Anthouard V."/>
            <person name="Arcioni S."/>
            <person name="Artiguenave F."/>
            <person name="Aury J.M."/>
            <person name="Ballario P."/>
            <person name="Bolchi A."/>
            <person name="Brenna A."/>
            <person name="Brun A."/>
            <person name="Buee M."/>
            <person name="Cantarel B."/>
            <person name="Chevalier G."/>
            <person name="Couloux A."/>
            <person name="Da Silva C."/>
            <person name="Denoeud F."/>
            <person name="Duplessis S."/>
            <person name="Ghignone S."/>
            <person name="Hilselberger B."/>
            <person name="Iotti M."/>
            <person name="Marcais B."/>
            <person name="Mello A."/>
            <person name="Miranda M."/>
            <person name="Pacioni G."/>
            <person name="Quesneville H."/>
            <person name="Riccioni C."/>
            <person name="Ruotolo R."/>
            <person name="Splivallo R."/>
            <person name="Stocchi V."/>
            <person name="Tisserant E."/>
            <person name="Viscomi A.R."/>
            <person name="Zambonelli A."/>
            <person name="Zampieri E."/>
            <person name="Henrissat B."/>
            <person name="Lebrun M.H."/>
            <person name="Paolocci F."/>
            <person name="Bonfante P."/>
            <person name="Ottonello S."/>
            <person name="Wincker P."/>
        </authorList>
    </citation>
    <scope>NUCLEOTIDE SEQUENCE [LARGE SCALE GENOMIC DNA]</scope>
    <source>
        <strain evidence="2 3">Mel28</strain>
    </source>
</reference>
<name>D5GIZ5_TUBMM</name>
<gene>
    <name evidence="2" type="ORF">GSTUM_00008751001</name>
</gene>
<dbReference type="Proteomes" id="UP000006911">
    <property type="component" value="Unassembled WGS sequence"/>
</dbReference>
<dbReference type="RefSeq" id="XP_002840297.1">
    <property type="nucleotide sequence ID" value="XM_002840251.1"/>
</dbReference>
<evidence type="ECO:0000313" key="2">
    <source>
        <dbReference type="EMBL" id="CAZ84488.1"/>
    </source>
</evidence>
<dbReference type="HOGENOM" id="CLU_2456399_0_0_1"/>
<dbReference type="EMBL" id="FN430329">
    <property type="protein sequence ID" value="CAZ84488.1"/>
    <property type="molecule type" value="Genomic_DNA"/>
</dbReference>
<organism evidence="2 3">
    <name type="scientific">Tuber melanosporum (strain Mel28)</name>
    <name type="common">Perigord black truffle</name>
    <dbReference type="NCBI Taxonomy" id="656061"/>
    <lineage>
        <taxon>Eukaryota</taxon>
        <taxon>Fungi</taxon>
        <taxon>Dikarya</taxon>
        <taxon>Ascomycota</taxon>
        <taxon>Pezizomycotina</taxon>
        <taxon>Pezizomycetes</taxon>
        <taxon>Pezizales</taxon>
        <taxon>Tuberaceae</taxon>
        <taxon>Tuber</taxon>
    </lineage>
</organism>
<keyword evidence="3" id="KW-1185">Reference proteome</keyword>
<feature type="compositionally biased region" description="Low complexity" evidence="1">
    <location>
        <begin position="79"/>
        <end position="89"/>
    </location>
</feature>